<evidence type="ECO:0000256" key="1">
    <source>
        <dbReference type="SAM" id="MobiDB-lite"/>
    </source>
</evidence>
<dbReference type="EMBL" id="CAJGYO010000007">
    <property type="protein sequence ID" value="CAD6247316.1"/>
    <property type="molecule type" value="Genomic_DNA"/>
</dbReference>
<gene>
    <name evidence="2" type="ORF">NCGR_LOCUS31522</name>
</gene>
<keyword evidence="3" id="KW-1185">Reference proteome</keyword>
<organism evidence="2 3">
    <name type="scientific">Miscanthus lutarioriparius</name>
    <dbReference type="NCBI Taxonomy" id="422564"/>
    <lineage>
        <taxon>Eukaryota</taxon>
        <taxon>Viridiplantae</taxon>
        <taxon>Streptophyta</taxon>
        <taxon>Embryophyta</taxon>
        <taxon>Tracheophyta</taxon>
        <taxon>Spermatophyta</taxon>
        <taxon>Magnoliopsida</taxon>
        <taxon>Liliopsida</taxon>
        <taxon>Poales</taxon>
        <taxon>Poaceae</taxon>
        <taxon>PACMAD clade</taxon>
        <taxon>Panicoideae</taxon>
        <taxon>Andropogonodae</taxon>
        <taxon>Andropogoneae</taxon>
        <taxon>Saccharinae</taxon>
        <taxon>Miscanthus</taxon>
    </lineage>
</organism>
<evidence type="ECO:0000313" key="2">
    <source>
        <dbReference type="EMBL" id="CAD6247316.1"/>
    </source>
</evidence>
<name>A0A811PRU1_9POAL</name>
<dbReference type="Proteomes" id="UP000604825">
    <property type="component" value="Unassembled WGS sequence"/>
</dbReference>
<dbReference type="AlphaFoldDB" id="A0A811PRU1"/>
<sequence length="159" mass="16833">MGHNKRKENREISFPARRQLCSDRTQAALHSCGSSPCPTLTAPPTAYSLNDCRVQITADTPPGSEQQDRETRGATPQVHCGILAKILQSTHRGAYLVAPLLMEPLLPATAVVAAVGGGLAKASLLLPQLVSLRISDSQSGPLGLVALLEPRDEGRRHGG</sequence>
<feature type="region of interest" description="Disordered" evidence="1">
    <location>
        <begin position="55"/>
        <end position="75"/>
    </location>
</feature>
<reference evidence="2" key="1">
    <citation type="submission" date="2020-10" db="EMBL/GenBank/DDBJ databases">
        <authorList>
            <person name="Han B."/>
            <person name="Lu T."/>
            <person name="Zhao Q."/>
            <person name="Huang X."/>
            <person name="Zhao Y."/>
        </authorList>
    </citation>
    <scope>NUCLEOTIDE SEQUENCE</scope>
</reference>
<evidence type="ECO:0000313" key="3">
    <source>
        <dbReference type="Proteomes" id="UP000604825"/>
    </source>
</evidence>
<accession>A0A811PRU1</accession>
<comment type="caution">
    <text evidence="2">The sequence shown here is derived from an EMBL/GenBank/DDBJ whole genome shotgun (WGS) entry which is preliminary data.</text>
</comment>
<protein>
    <submittedName>
        <fullName evidence="2">Uncharacterized protein</fullName>
    </submittedName>
</protein>
<proteinExistence type="predicted"/>